<dbReference type="RefSeq" id="WP_109823673.1">
    <property type="nucleotide sequence ID" value="NZ_QGKL01000032.1"/>
</dbReference>
<gene>
    <name evidence="2" type="ORF">DKT75_11975</name>
</gene>
<dbReference type="Proteomes" id="UP000245506">
    <property type="component" value="Unassembled WGS sequence"/>
</dbReference>
<dbReference type="EMBL" id="QGKL01000032">
    <property type="protein sequence ID" value="PWQ95745.1"/>
    <property type="molecule type" value="Genomic_DNA"/>
</dbReference>
<evidence type="ECO:0000256" key="1">
    <source>
        <dbReference type="SAM" id="SignalP"/>
    </source>
</evidence>
<feature type="chain" id="PRO_5016458656" evidence="1">
    <location>
        <begin position="24"/>
        <end position="226"/>
    </location>
</feature>
<keyword evidence="1" id="KW-0732">Signal</keyword>
<reference evidence="2 3" key="1">
    <citation type="submission" date="2018-05" db="EMBL/GenBank/DDBJ databases">
        <title>Leucothrix arctica sp. nov., isolated from Arctic seawater.</title>
        <authorList>
            <person name="Choi A."/>
            <person name="Baek K."/>
        </authorList>
    </citation>
    <scope>NUCLEOTIDE SEQUENCE [LARGE SCALE GENOMIC DNA]</scope>
    <source>
        <strain evidence="2 3">IMCC9719</strain>
    </source>
</reference>
<sequence length="226" mass="25106">MRKLFSILFVLTASGFYSSLAHAATSVINCPVTQARVQMTTGLLGGWWRTPYVNNLQGTAVQMIGGKRTLVCKYGNHAAFWTMRLEPTTKICQPRSRDFLCKDKVQPARTLRTGPLVIPQTYLVDLDYGQVRSQGADIWFQAQTATRRFITPRNGATIGIAGTRSVGRDGCKNRTLRAIPIPLPRIPVGSYVCVKTNEGRYAQFRVNRAAGASPGNLHIGYTTWRR</sequence>
<keyword evidence="3" id="KW-1185">Reference proteome</keyword>
<comment type="caution">
    <text evidence="2">The sequence shown here is derived from an EMBL/GenBank/DDBJ whole genome shotgun (WGS) entry which is preliminary data.</text>
</comment>
<protein>
    <submittedName>
        <fullName evidence="2">Uncharacterized protein</fullName>
    </submittedName>
</protein>
<evidence type="ECO:0000313" key="3">
    <source>
        <dbReference type="Proteomes" id="UP000245506"/>
    </source>
</evidence>
<accession>A0A317CAN4</accession>
<dbReference type="AlphaFoldDB" id="A0A317CAN4"/>
<name>A0A317CAN4_9GAMM</name>
<organism evidence="2 3">
    <name type="scientific">Leucothrix arctica</name>
    <dbReference type="NCBI Taxonomy" id="1481894"/>
    <lineage>
        <taxon>Bacteria</taxon>
        <taxon>Pseudomonadati</taxon>
        <taxon>Pseudomonadota</taxon>
        <taxon>Gammaproteobacteria</taxon>
        <taxon>Thiotrichales</taxon>
        <taxon>Thiotrichaceae</taxon>
        <taxon>Leucothrix</taxon>
    </lineage>
</organism>
<feature type="signal peptide" evidence="1">
    <location>
        <begin position="1"/>
        <end position="23"/>
    </location>
</feature>
<evidence type="ECO:0000313" key="2">
    <source>
        <dbReference type="EMBL" id="PWQ95745.1"/>
    </source>
</evidence>
<dbReference type="OrthoDB" id="7739067at2"/>
<proteinExistence type="predicted"/>